<comment type="caution">
    <text evidence="1">The sequence shown here is derived from an EMBL/GenBank/DDBJ whole genome shotgun (WGS) entry which is preliminary data.</text>
</comment>
<dbReference type="AlphaFoldDB" id="A0A9D3QKC9"/>
<sequence>MMCMGWPDRKAVWWAGMSEWPSVWPSVWPSEWPSGDREMGVRWCCGMWCTWASWCGCGCWAWGWMPTAAAVAAWCCRMACCTVVMEVAEGEAAGCWMWICCRAGGRGAGVRVATWAAAAAAAEGKVLTCLARSCCWMCCWAACCSLLYFSISSGVKVMGWLSRGASEESSSSSMPMSSSSRPGCEYPGYVCIGCCGGTWCCMSGRRDSSTGFGASCPGSAGYGCISIAGSRSNSWASGRACASGAGCCAASWTSAFCALSSACWAG</sequence>
<accession>A0A9D3QKC9</accession>
<protein>
    <submittedName>
        <fullName evidence="1">Uncharacterized protein</fullName>
    </submittedName>
</protein>
<proteinExistence type="predicted"/>
<evidence type="ECO:0000313" key="1">
    <source>
        <dbReference type="EMBL" id="KAG7492350.1"/>
    </source>
</evidence>
<name>A0A9D3QKC9_MEGAT</name>
<dbReference type="Proteomes" id="UP001046870">
    <property type="component" value="Chromosome 1"/>
</dbReference>
<evidence type="ECO:0000313" key="2">
    <source>
        <dbReference type="Proteomes" id="UP001046870"/>
    </source>
</evidence>
<dbReference type="EMBL" id="JAFDVH010000001">
    <property type="protein sequence ID" value="KAG7492350.1"/>
    <property type="molecule type" value="Genomic_DNA"/>
</dbReference>
<reference evidence="1" key="1">
    <citation type="submission" date="2021-01" db="EMBL/GenBank/DDBJ databases">
        <authorList>
            <person name="Zahm M."/>
            <person name="Roques C."/>
            <person name="Cabau C."/>
            <person name="Klopp C."/>
            <person name="Donnadieu C."/>
            <person name="Jouanno E."/>
            <person name="Lampietro C."/>
            <person name="Louis A."/>
            <person name="Herpin A."/>
            <person name="Echchiki A."/>
            <person name="Berthelot C."/>
            <person name="Parey E."/>
            <person name="Roest-Crollius H."/>
            <person name="Braasch I."/>
            <person name="Postlethwait J."/>
            <person name="Bobe J."/>
            <person name="Montfort J."/>
            <person name="Bouchez O."/>
            <person name="Begum T."/>
            <person name="Mejri S."/>
            <person name="Adams A."/>
            <person name="Chen W.-J."/>
            <person name="Guiguen Y."/>
        </authorList>
    </citation>
    <scope>NUCLEOTIDE SEQUENCE</scope>
    <source>
        <strain evidence="1">YG-15Mar2019-1</strain>
        <tissue evidence="1">Brain</tissue>
    </source>
</reference>
<keyword evidence="2" id="KW-1185">Reference proteome</keyword>
<organism evidence="1 2">
    <name type="scientific">Megalops atlanticus</name>
    <name type="common">Tarpon</name>
    <name type="synonym">Clupea gigantea</name>
    <dbReference type="NCBI Taxonomy" id="7932"/>
    <lineage>
        <taxon>Eukaryota</taxon>
        <taxon>Metazoa</taxon>
        <taxon>Chordata</taxon>
        <taxon>Craniata</taxon>
        <taxon>Vertebrata</taxon>
        <taxon>Euteleostomi</taxon>
        <taxon>Actinopterygii</taxon>
        <taxon>Neopterygii</taxon>
        <taxon>Teleostei</taxon>
        <taxon>Elopiformes</taxon>
        <taxon>Megalopidae</taxon>
        <taxon>Megalops</taxon>
    </lineage>
</organism>
<gene>
    <name evidence="1" type="ORF">MATL_G00013330</name>
</gene>